<comment type="caution">
    <text evidence="3">The sequence shown here is derived from an EMBL/GenBank/DDBJ whole genome shotgun (WGS) entry which is preliminary data.</text>
</comment>
<accession>A0AAD4I2F6</accession>
<proteinExistence type="predicted"/>
<evidence type="ECO:0000313" key="4">
    <source>
        <dbReference type="Proteomes" id="UP001197093"/>
    </source>
</evidence>
<dbReference type="GO" id="GO:0004623">
    <property type="term" value="F:phospholipase A2 activity"/>
    <property type="evidence" value="ECO:0007669"/>
    <property type="project" value="InterPro"/>
</dbReference>
<dbReference type="SUPFAM" id="SSF48619">
    <property type="entry name" value="Phospholipase A2, PLA2"/>
    <property type="match status" value="1"/>
</dbReference>
<dbReference type="GO" id="GO:0006644">
    <property type="term" value="P:phospholipid metabolic process"/>
    <property type="evidence" value="ECO:0007669"/>
    <property type="project" value="InterPro"/>
</dbReference>
<evidence type="ECO:0000256" key="1">
    <source>
        <dbReference type="SAM" id="MobiDB-lite"/>
    </source>
</evidence>
<gene>
    <name evidence="3" type="ORF">NEMBOFW57_001267</name>
</gene>
<organism evidence="3 4">
    <name type="scientific">Staphylotrichum longicolle</name>
    <dbReference type="NCBI Taxonomy" id="669026"/>
    <lineage>
        <taxon>Eukaryota</taxon>
        <taxon>Fungi</taxon>
        <taxon>Dikarya</taxon>
        <taxon>Ascomycota</taxon>
        <taxon>Pezizomycotina</taxon>
        <taxon>Sordariomycetes</taxon>
        <taxon>Sordariomycetidae</taxon>
        <taxon>Sordariales</taxon>
        <taxon>Chaetomiaceae</taxon>
        <taxon>Staphylotrichum</taxon>
    </lineage>
</organism>
<dbReference type="PANTHER" id="PTHR12824">
    <property type="entry name" value="GROUP XII SECRETORY PHOSPHOLIPASE A2 FAMILY MEMBER"/>
    <property type="match status" value="1"/>
</dbReference>
<dbReference type="AlphaFoldDB" id="A0AAD4I2F6"/>
<dbReference type="Gene3D" id="2.60.120.260">
    <property type="entry name" value="Galactose-binding domain-like"/>
    <property type="match status" value="1"/>
</dbReference>
<dbReference type="EMBL" id="JAHCVI010000001">
    <property type="protein sequence ID" value="KAG7291255.1"/>
    <property type="molecule type" value="Genomic_DNA"/>
</dbReference>
<dbReference type="InterPro" id="IPR010711">
    <property type="entry name" value="PLA2G12"/>
</dbReference>
<protein>
    <submittedName>
        <fullName evidence="3">Uncharacterized protein</fullName>
    </submittedName>
</protein>
<dbReference type="Proteomes" id="UP001197093">
    <property type="component" value="Unassembled WGS sequence"/>
</dbReference>
<dbReference type="GO" id="GO:0005509">
    <property type="term" value="F:calcium ion binding"/>
    <property type="evidence" value="ECO:0007669"/>
    <property type="project" value="InterPro"/>
</dbReference>
<dbReference type="Gene3D" id="1.20.90.10">
    <property type="entry name" value="Phospholipase A2 domain"/>
    <property type="match status" value="1"/>
</dbReference>
<evidence type="ECO:0000313" key="3">
    <source>
        <dbReference type="EMBL" id="KAG7291255.1"/>
    </source>
</evidence>
<dbReference type="Pfam" id="PF06951">
    <property type="entry name" value="PLA2G12"/>
    <property type="match status" value="1"/>
</dbReference>
<name>A0AAD4I2F6_9PEZI</name>
<dbReference type="PANTHER" id="PTHR12824:SF8">
    <property type="entry name" value="GXIVSPLA2, ISOFORM A"/>
    <property type="match status" value="1"/>
</dbReference>
<feature type="region of interest" description="Disordered" evidence="1">
    <location>
        <begin position="81"/>
        <end position="101"/>
    </location>
</feature>
<dbReference type="GO" id="GO:0050482">
    <property type="term" value="P:arachidonate secretion"/>
    <property type="evidence" value="ECO:0007669"/>
    <property type="project" value="InterPro"/>
</dbReference>
<keyword evidence="2" id="KW-0732">Signal</keyword>
<feature type="compositionally biased region" description="Polar residues" evidence="1">
    <location>
        <begin position="81"/>
        <end position="92"/>
    </location>
</feature>
<feature type="signal peptide" evidence="2">
    <location>
        <begin position="1"/>
        <end position="18"/>
    </location>
</feature>
<dbReference type="GO" id="GO:0016042">
    <property type="term" value="P:lipid catabolic process"/>
    <property type="evidence" value="ECO:0007669"/>
    <property type="project" value="InterPro"/>
</dbReference>
<sequence>MTMFSLLGALALAGGVSASCKDGCFPDRCVRAVRYATTGPVSASRIADCSSALEVTVTPAASTAWVTEYKPGVTVTITTERARQNPTPSTPSLYKKRATTPTPPAFPTNTVPAYVSACSDAAQYASACSCWGVSAATVTAFVAPVTSTKTITTTVTQYEYESPPLPSSSVVFPSDDSWTATYTWSEYALPVFTSAPDPPIEVTYPTPSPTCLMSATPTGDAFYLLAPGDGYVVKRNGALGPVEQPANEAAAAALKASWNPPTFEFQAAQNAPDGLFDLVLRDGSNPALYVALDVQTGAISLVPSSTNGVAQNGKATTVFGVSCRGSLILSYGSVSYVWTTTDSGTIATPGNPVTDNTETLNTMLLLPARIRTPLNRSSPSASKRSKVPGTTAWKRDMSQYGVAARCPGFNGKMVAVSNGRSPSPPNGCGPDSAWYSALVPNLDFKGCCNTHDVCYDDCTQWFEKCNTDFLSCMINTCNNKYDHWYSWWLLPSCYAAADLYFVAVSTDTAQDHFQSGSNDVCACRCEDADSAICAPETKTCQKVRGIGNNDSKNCGGCGRDCGPRAHCSDGQCLCNPAPPTPDQCGNMCLDFLTHPRHCGRCNNVCPKGYCYQGACFTPPENADKCYPVDAVTNGDFSAGLTGWSVSSASGARINYNMGTGVNGNGNSLATFPTQPVKFTDSRWDTIGVSTTLHLCAGVQYKLDFQTYTNDPMMWASVVVGGHTISEQPTSVGPLNTWAAQGPYTLPVFKKGDAGTSQGDGFFLNVPLYIGFFGNRDTDYSTRLADVAVYSTGE</sequence>
<keyword evidence="4" id="KW-1185">Reference proteome</keyword>
<reference evidence="3" key="1">
    <citation type="submission" date="2023-02" db="EMBL/GenBank/DDBJ databases">
        <authorList>
            <person name="Palmer J.M."/>
        </authorList>
    </citation>
    <scope>NUCLEOTIDE SEQUENCE</scope>
    <source>
        <strain evidence="3">FW57</strain>
    </source>
</reference>
<dbReference type="InterPro" id="IPR036444">
    <property type="entry name" value="PLipase_A2_dom_sf"/>
</dbReference>
<dbReference type="GO" id="GO:0005576">
    <property type="term" value="C:extracellular region"/>
    <property type="evidence" value="ECO:0007669"/>
    <property type="project" value="InterPro"/>
</dbReference>
<feature type="chain" id="PRO_5042222287" evidence="2">
    <location>
        <begin position="19"/>
        <end position="793"/>
    </location>
</feature>
<evidence type="ECO:0000256" key="2">
    <source>
        <dbReference type="SAM" id="SignalP"/>
    </source>
</evidence>